<comment type="caution">
    <text evidence="1">The sequence shown here is derived from an EMBL/GenBank/DDBJ whole genome shotgun (WGS) entry which is preliminary data.</text>
</comment>
<dbReference type="AlphaFoldDB" id="A0A179BYP3"/>
<accession>A0A179BYP3</accession>
<organism evidence="1">
    <name type="scientific">Rhizobium leguminosarum</name>
    <dbReference type="NCBI Taxonomy" id="384"/>
    <lineage>
        <taxon>Bacteria</taxon>
        <taxon>Pseudomonadati</taxon>
        <taxon>Pseudomonadota</taxon>
        <taxon>Alphaproteobacteria</taxon>
        <taxon>Hyphomicrobiales</taxon>
        <taxon>Rhizobiaceae</taxon>
        <taxon>Rhizobium/Agrobacterium group</taxon>
        <taxon>Rhizobium</taxon>
    </lineage>
</organism>
<dbReference type="EMBL" id="LWBS01000044">
    <property type="protein sequence ID" value="OAP96465.1"/>
    <property type="molecule type" value="Genomic_DNA"/>
</dbReference>
<protein>
    <submittedName>
        <fullName evidence="1">Uncharacterized protein</fullName>
    </submittedName>
</protein>
<reference evidence="1" key="1">
    <citation type="submission" date="2016-04" db="EMBL/GenBank/DDBJ databases">
        <title>Fast-growing isolate from the root nodules of Vavilovia formosa.</title>
        <authorList>
            <person name="Kimeklis A."/>
            <person name="Safronova V."/>
            <person name="Belimov A."/>
            <person name="Andronov E."/>
        </authorList>
    </citation>
    <scope>NUCLEOTIDE SEQUENCE [LARGE SCALE GENOMIC DNA]</scope>
    <source>
        <strain evidence="1">Vaf-46</strain>
    </source>
</reference>
<sequence length="124" mass="13896">MGQVVQQLRREAVEAYIERLIARLDLLGDPDVEDNGDCEPSLCSTSICVGDRCIEDLELDDYDDEESGDEEPTMGWSNPDGLRIHISGEAKQIISFDFDDGPLRFDGSGNTILRMVPRQNTYNL</sequence>
<proteinExistence type="predicted"/>
<evidence type="ECO:0000313" key="1">
    <source>
        <dbReference type="EMBL" id="OAP96465.1"/>
    </source>
</evidence>
<name>A0A179BYP3_RHILE</name>
<gene>
    <name evidence="1" type="ORF">A4U53_13385</name>
</gene>